<accession>A0A7M5X9F4</accession>
<reference evidence="5" key="1">
    <citation type="submission" date="2021-01" db="UniProtKB">
        <authorList>
            <consortium name="EnsemblMetazoa"/>
        </authorList>
    </citation>
    <scope>IDENTIFICATION</scope>
</reference>
<feature type="compositionally biased region" description="Polar residues" evidence="3">
    <location>
        <begin position="632"/>
        <end position="642"/>
    </location>
</feature>
<feature type="compositionally biased region" description="Polar residues" evidence="3">
    <location>
        <begin position="297"/>
        <end position="308"/>
    </location>
</feature>
<dbReference type="PROSITE" id="PS50002">
    <property type="entry name" value="SH3"/>
    <property type="match status" value="1"/>
</dbReference>
<dbReference type="SUPFAM" id="SSF50044">
    <property type="entry name" value="SH3-domain"/>
    <property type="match status" value="2"/>
</dbReference>
<feature type="compositionally biased region" description="Basic and acidic residues" evidence="3">
    <location>
        <begin position="24"/>
        <end position="36"/>
    </location>
</feature>
<feature type="region of interest" description="Disordered" evidence="3">
    <location>
        <begin position="1"/>
        <end position="140"/>
    </location>
</feature>
<dbReference type="GeneID" id="136811967"/>
<dbReference type="Gene3D" id="2.30.30.40">
    <property type="entry name" value="SH3 Domains"/>
    <property type="match status" value="1"/>
</dbReference>
<dbReference type="SMART" id="SM00326">
    <property type="entry name" value="SH3"/>
    <property type="match status" value="2"/>
</dbReference>
<feature type="region of interest" description="Disordered" evidence="3">
    <location>
        <begin position="632"/>
        <end position="655"/>
    </location>
</feature>
<dbReference type="CDD" id="cd00174">
    <property type="entry name" value="SH3"/>
    <property type="match status" value="1"/>
</dbReference>
<evidence type="ECO:0000256" key="3">
    <source>
        <dbReference type="SAM" id="MobiDB-lite"/>
    </source>
</evidence>
<feature type="compositionally biased region" description="Low complexity" evidence="3">
    <location>
        <begin position="417"/>
        <end position="430"/>
    </location>
</feature>
<feature type="compositionally biased region" description="Polar residues" evidence="3">
    <location>
        <begin position="830"/>
        <end position="857"/>
    </location>
</feature>
<feature type="region of interest" description="Disordered" evidence="3">
    <location>
        <begin position="402"/>
        <end position="435"/>
    </location>
</feature>
<dbReference type="EnsemblMetazoa" id="CLYHEMT019818.1">
    <property type="protein sequence ID" value="CLYHEMP019818.1"/>
    <property type="gene ID" value="CLYHEMG019818"/>
</dbReference>
<dbReference type="OrthoDB" id="9991832at2759"/>
<protein>
    <recommendedName>
        <fullName evidence="4">SH3 domain-containing protein</fullName>
    </recommendedName>
</protein>
<evidence type="ECO:0000256" key="2">
    <source>
        <dbReference type="PROSITE-ProRule" id="PRU00192"/>
    </source>
</evidence>
<evidence type="ECO:0000259" key="4">
    <source>
        <dbReference type="PROSITE" id="PS50002"/>
    </source>
</evidence>
<dbReference type="Proteomes" id="UP000594262">
    <property type="component" value="Unplaced"/>
</dbReference>
<feature type="compositionally biased region" description="Basic and acidic residues" evidence="3">
    <location>
        <begin position="816"/>
        <end position="826"/>
    </location>
</feature>
<evidence type="ECO:0000313" key="5">
    <source>
        <dbReference type="EnsemblMetazoa" id="CLYHEMP019818.1"/>
    </source>
</evidence>
<evidence type="ECO:0000256" key="1">
    <source>
        <dbReference type="ARBA" id="ARBA00022443"/>
    </source>
</evidence>
<dbReference type="InterPro" id="IPR001452">
    <property type="entry name" value="SH3_domain"/>
</dbReference>
<dbReference type="InterPro" id="IPR036028">
    <property type="entry name" value="SH3-like_dom_sf"/>
</dbReference>
<feature type="compositionally biased region" description="Basic residues" evidence="3">
    <location>
        <begin position="502"/>
        <end position="518"/>
    </location>
</feature>
<feature type="compositionally biased region" description="Basic and acidic residues" evidence="3">
    <location>
        <begin position="75"/>
        <end position="92"/>
    </location>
</feature>
<dbReference type="AlphaFoldDB" id="A0A7M5X9F4"/>
<feature type="compositionally biased region" description="Polar residues" evidence="3">
    <location>
        <begin position="100"/>
        <end position="116"/>
    </location>
</feature>
<evidence type="ECO:0000313" key="6">
    <source>
        <dbReference type="Proteomes" id="UP000594262"/>
    </source>
</evidence>
<feature type="domain" description="SH3" evidence="4">
    <location>
        <begin position="756"/>
        <end position="816"/>
    </location>
</feature>
<keyword evidence="6" id="KW-1185">Reference proteome</keyword>
<name>A0A7M5X9F4_9CNID</name>
<feature type="region of interest" description="Disordered" evidence="3">
    <location>
        <begin position="460"/>
        <end position="518"/>
    </location>
</feature>
<organism evidence="5 6">
    <name type="scientific">Clytia hemisphaerica</name>
    <dbReference type="NCBI Taxonomy" id="252671"/>
    <lineage>
        <taxon>Eukaryota</taxon>
        <taxon>Metazoa</taxon>
        <taxon>Cnidaria</taxon>
        <taxon>Hydrozoa</taxon>
        <taxon>Hydroidolina</taxon>
        <taxon>Leptothecata</taxon>
        <taxon>Obeliida</taxon>
        <taxon>Clytiidae</taxon>
        <taxon>Clytia</taxon>
    </lineage>
</organism>
<feature type="region of interest" description="Disordered" evidence="3">
    <location>
        <begin position="911"/>
        <end position="937"/>
    </location>
</feature>
<feature type="region of interest" description="Disordered" evidence="3">
    <location>
        <begin position="248"/>
        <end position="308"/>
    </location>
</feature>
<sequence>MPWKRTGSKEKKKNSGSLSDTEIDIDKRSKNRKEDYAEVVLPSTKPVKTKTSIATQKKTSTPQTDKKTTKTKVVKTSDEKPPKTSKPIEPKLPKKVVRATKSTDNVRSESATSTPSRTKKLSKKDKKEQSNLTTVSRKPTKEDTEVLTPIIDCKSLSKDELLSILRSANEVTPTCLKVNIINNYTPQKNKENTELIVRKGDIVYLQYVLDGNCLVKNKKGKSGFVPFSSTSSSLALVDSTPKTRRRLFGNKQQKKNSVDELEEKPIEKPVRKQRSISFDLPPENPPRKAAAVEPTDTVATRTESGSPTITKRAPVHYFAEGTSNEHKAFVASGRSKSYDQILKPISAAIGSKKKNRKEKDDFIAPLRQTKTRAASVNVSDEFDFQRPATALDRYRASSFDTVDPADLQRPATALGGRRLSNSSTSETSRGSIDRILSPITQRKLKDFSNSDRDMNKLKAFSRKITSKGSLKDKNTRKTSSSSRMSDSELSSSSYSSSIVKVNNKRNGSKTSLNKHKRTNSLSDHYQVNWYKDWNIEPSDSSDSEDESCNTTDTESIQLKVKKVTKTEDRSFSDYETRTGTNRLRYRRTSADISASSDVYVAKSKQIMLRETNNNERSTNLSGFAQVYKTKTAMQKTKSSSSDALLDGSNHRDHEMEQKIKELKKHRLSNSNSSLNSIQKNVKPMSHDNGNNQDELLSPLVPQKVTGDSQQSVSDILLGKSIQKNTSNDSIKKQTNFVDNVEKETTFVEKIERHNNSIDNVMIVKSDFIAQEENYVTILTCQHVTVLDPSDGEWWWIRNPSGKEGFVPKDFLMEKPKIPKRKPDASKVKRTSSPTENDLNNNSGILRKTTTTGNQQPTPLAKVAPLMRVDIPQQPQEDFSLYKKPISSQSDSPPLPSYNQYMMRRQKSDLTDRYYNNNGDYSDNEKIRRTADPGGAARVVRRRSFSGRQKKVRFANDVQSGDESSSGPRYQNSPGQILIVRQPTAGGTAHVEFAKDNETEVEIATWC</sequence>
<feature type="compositionally biased region" description="Low complexity" evidence="3">
    <location>
        <begin position="479"/>
        <end position="497"/>
    </location>
</feature>
<keyword evidence="1 2" id="KW-0728">SH3 domain</keyword>
<dbReference type="RefSeq" id="XP_066924672.1">
    <property type="nucleotide sequence ID" value="XM_067068571.1"/>
</dbReference>
<feature type="region of interest" description="Disordered" evidence="3">
    <location>
        <begin position="816"/>
        <end position="857"/>
    </location>
</feature>
<proteinExistence type="predicted"/>